<sequence>MRNIHTIREEIVKLQSELKAAEAVESRKNGAVAVLHNLGWSWDGKSWVKPKFIAEAFDAKVHNPFRPGDWVEGRTSKVAYRVSEVKDGRILVQQFAMRVGARLLTHKAMTWVSADNYRSIPSSSL</sequence>
<accession>A0A6M9QBT9</accession>
<protein>
    <submittedName>
        <fullName evidence="1">Uncharacterized protein</fullName>
    </submittedName>
</protein>
<gene>
    <name evidence="1" type="ORF">ZD95_23</name>
</gene>
<dbReference type="EMBL" id="MT465573">
    <property type="protein sequence ID" value="QKM75952.1"/>
    <property type="molecule type" value="Genomic_DNA"/>
</dbReference>
<reference evidence="1 2" key="1">
    <citation type="submission" date="2020-05" db="EMBL/GenBank/DDBJ databases">
        <title>Characterization and genome analysis of a novel lytic T7-like phage P1723.</title>
        <authorList>
            <person name="Zhong P."/>
            <person name="Yang S."/>
            <person name="Cheng Z."/>
            <person name="Xu Z."/>
            <person name="Luo P."/>
        </authorList>
    </citation>
    <scope>NUCLEOTIDE SEQUENCE [LARGE SCALE GENOMIC DNA]</scope>
</reference>
<evidence type="ECO:0000313" key="2">
    <source>
        <dbReference type="Proteomes" id="UP000509360"/>
    </source>
</evidence>
<evidence type="ECO:0000313" key="1">
    <source>
        <dbReference type="EMBL" id="QKM75952.1"/>
    </source>
</evidence>
<dbReference type="Proteomes" id="UP000509360">
    <property type="component" value="Segment"/>
</dbReference>
<keyword evidence="2" id="KW-1185">Reference proteome</keyword>
<name>A0A6M9QBT9_9CAUD</name>
<proteinExistence type="predicted"/>
<organism evidence="1 2">
    <name type="scientific">Escherichia phage P1723</name>
    <dbReference type="NCBI Taxonomy" id="2736274"/>
    <lineage>
        <taxon>Viruses</taxon>
        <taxon>Duplodnaviria</taxon>
        <taxon>Heunggongvirae</taxon>
        <taxon>Uroviricota</taxon>
        <taxon>Caudoviricetes</taxon>
        <taxon>Autographivirales</taxon>
        <taxon>Autotranscriptaviridae</taxon>
        <taxon>Studiervirinae</taxon>
        <taxon>Foetvirus</taxon>
        <taxon>Foetvirus P1723</taxon>
        <taxon>Foetvirus SRT7</taxon>
    </lineage>
</organism>